<dbReference type="InterPro" id="IPR013728">
    <property type="entry name" value="BT_3987-like_N"/>
</dbReference>
<keyword evidence="3" id="KW-1185">Reference proteome</keyword>
<name>A0ABT7NKD4_9SPHI</name>
<proteinExistence type="predicted"/>
<dbReference type="Pfam" id="PF08522">
    <property type="entry name" value="BT_3987-like_N"/>
    <property type="match status" value="1"/>
</dbReference>
<comment type="caution">
    <text evidence="2">The sequence shown here is derived from an EMBL/GenBank/DDBJ whole genome shotgun (WGS) entry which is preliminary data.</text>
</comment>
<organism evidence="2 3">
    <name type="scientific">Sphingobacterium hotanense</name>
    <dbReference type="NCBI Taxonomy" id="649196"/>
    <lineage>
        <taxon>Bacteria</taxon>
        <taxon>Pseudomonadati</taxon>
        <taxon>Bacteroidota</taxon>
        <taxon>Sphingobacteriia</taxon>
        <taxon>Sphingobacteriales</taxon>
        <taxon>Sphingobacteriaceae</taxon>
        <taxon>Sphingobacterium</taxon>
    </lineage>
</organism>
<evidence type="ECO:0000313" key="2">
    <source>
        <dbReference type="EMBL" id="MDM1047685.1"/>
    </source>
</evidence>
<sequence>MKTTIKRQYSIFPMLILMAASLLIGCGKYKELADTDYPNQVIYMPTASTDGTPYEITKSPDTSEDTWQVPTPGSPYRFRVDASANKIIVPLGVVRGGKDNVGAININIINRSDTVNTLISRGLAAQPLPQSTYTLPASATLMDGKISATFDVAIDRTFLLDNPGQTYAIGVGITSNDRVINLDKQTTIVLIKTDVFN</sequence>
<protein>
    <submittedName>
        <fullName evidence="2">DUF1735 domain-containing protein</fullName>
    </submittedName>
</protein>
<evidence type="ECO:0000259" key="1">
    <source>
        <dbReference type="Pfam" id="PF08522"/>
    </source>
</evidence>
<evidence type="ECO:0000313" key="3">
    <source>
        <dbReference type="Proteomes" id="UP001170954"/>
    </source>
</evidence>
<dbReference type="PROSITE" id="PS51257">
    <property type="entry name" value="PROKAR_LIPOPROTEIN"/>
    <property type="match status" value="1"/>
</dbReference>
<reference evidence="2" key="1">
    <citation type="submission" date="2020-06" db="EMBL/GenBank/DDBJ databases">
        <authorList>
            <person name="Dong N."/>
        </authorList>
    </citation>
    <scope>NUCLEOTIDE SEQUENCE</scope>
    <source>
        <strain evidence="2">R1692</strain>
    </source>
</reference>
<feature type="domain" description="BT-3987-like N-terminal" evidence="1">
    <location>
        <begin position="80"/>
        <end position="177"/>
    </location>
</feature>
<gene>
    <name evidence="2" type="ORF">HX018_05450</name>
</gene>
<dbReference type="RefSeq" id="WP_286650714.1">
    <property type="nucleotide sequence ID" value="NZ_JACAGK010000011.1"/>
</dbReference>
<dbReference type="EMBL" id="JACAGK010000011">
    <property type="protein sequence ID" value="MDM1047685.1"/>
    <property type="molecule type" value="Genomic_DNA"/>
</dbReference>
<dbReference type="Proteomes" id="UP001170954">
    <property type="component" value="Unassembled WGS sequence"/>
</dbReference>
<reference evidence="2" key="2">
    <citation type="journal article" date="2022" name="Sci. Total Environ.">
        <title>Prevalence, transmission, and molecular epidemiology of tet(X)-positive bacteria among humans, animals, and environmental niches in China: An epidemiological, and genomic-based study.</title>
        <authorList>
            <person name="Dong N."/>
            <person name="Zeng Y."/>
            <person name="Cai C."/>
            <person name="Sun C."/>
            <person name="Lu J."/>
            <person name="Liu C."/>
            <person name="Zhou H."/>
            <person name="Sun Q."/>
            <person name="Shu L."/>
            <person name="Wang H."/>
            <person name="Wang Y."/>
            <person name="Wang S."/>
            <person name="Wu C."/>
            <person name="Chan E.W."/>
            <person name="Chen G."/>
            <person name="Shen Z."/>
            <person name="Chen S."/>
            <person name="Zhang R."/>
        </authorList>
    </citation>
    <scope>NUCLEOTIDE SEQUENCE</scope>
    <source>
        <strain evidence="2">R1692</strain>
    </source>
</reference>
<accession>A0ABT7NKD4</accession>
<dbReference type="Gene3D" id="2.60.40.1740">
    <property type="entry name" value="hypothetical protein (bacova_03559)"/>
    <property type="match status" value="1"/>
</dbReference>